<evidence type="ECO:0000313" key="3">
    <source>
        <dbReference type="Proteomes" id="UP000464507"/>
    </source>
</evidence>
<evidence type="ECO:0000256" key="1">
    <source>
        <dbReference type="SAM" id="MobiDB-lite"/>
    </source>
</evidence>
<dbReference type="OrthoDB" id="4979371at2"/>
<reference evidence="2 3" key="1">
    <citation type="submission" date="2016-09" db="EMBL/GenBank/DDBJ databases">
        <title>Complete genome sequence of microbes from the polar regions.</title>
        <authorList>
            <person name="Liao L."/>
            <person name="Chen B."/>
        </authorList>
    </citation>
    <scope>NUCLEOTIDE SEQUENCE [LARGE SCALE GENOMIC DNA]</scope>
    <source>
        <strain evidence="2 3">ZS314</strain>
    </source>
</reference>
<feature type="region of interest" description="Disordered" evidence="1">
    <location>
        <begin position="98"/>
        <end position="118"/>
    </location>
</feature>
<proteinExistence type="predicted"/>
<sequence length="118" mass="12567">MRHITFGRKSFLLGNEAADAVIKYAALLAQNHTADTVTLNAISSDGDEVQVTILLDTGGPIMSETTDSSQPEPENSIAVSYIEARTTQLTGFSVAVPDDGSSIADWHRDAADDELSEV</sequence>
<accession>A0A7L5AN51</accession>
<dbReference type="EMBL" id="CP017146">
    <property type="protein sequence ID" value="QHO70561.1"/>
    <property type="molecule type" value="Genomic_DNA"/>
</dbReference>
<keyword evidence="3" id="KW-1185">Reference proteome</keyword>
<dbReference type="KEGG" id="mant:BHD05_13780"/>
<name>A0A7L5AN51_9MICO</name>
<protein>
    <submittedName>
        <fullName evidence="2">Uncharacterized protein</fullName>
    </submittedName>
</protein>
<dbReference type="Proteomes" id="UP000464507">
    <property type="component" value="Chromosome"/>
</dbReference>
<evidence type="ECO:0000313" key="2">
    <source>
        <dbReference type="EMBL" id="QHO70561.1"/>
    </source>
</evidence>
<gene>
    <name evidence="2" type="ORF">BHD05_13780</name>
</gene>
<dbReference type="AlphaFoldDB" id="A0A7L5AN51"/>
<dbReference type="RefSeq" id="WP_161886944.1">
    <property type="nucleotide sequence ID" value="NZ_CP017146.1"/>
</dbReference>
<organism evidence="2 3">
    <name type="scientific">Marisediminicola antarctica</name>
    <dbReference type="NCBI Taxonomy" id="674079"/>
    <lineage>
        <taxon>Bacteria</taxon>
        <taxon>Bacillati</taxon>
        <taxon>Actinomycetota</taxon>
        <taxon>Actinomycetes</taxon>
        <taxon>Micrococcales</taxon>
        <taxon>Microbacteriaceae</taxon>
        <taxon>Marisediminicola</taxon>
    </lineage>
</organism>